<evidence type="ECO:0000313" key="2">
    <source>
        <dbReference type="Proteomes" id="UP001153461"/>
    </source>
</evidence>
<gene>
    <name evidence="1" type="ORF">PNAL_LOCUS10575</name>
</gene>
<comment type="caution">
    <text evidence="1">The sequence shown here is derived from an EMBL/GenBank/DDBJ whole genome shotgun (WGS) entry which is preliminary data.</text>
</comment>
<dbReference type="EMBL" id="CAJVNV010000640">
    <property type="protein sequence ID" value="CAG8330046.1"/>
    <property type="molecule type" value="Genomic_DNA"/>
</dbReference>
<protein>
    <submittedName>
        <fullName evidence="1">Uncharacterized protein</fullName>
    </submittedName>
</protein>
<accession>A0A9W4IR09</accession>
<organism evidence="1 2">
    <name type="scientific">Penicillium nalgiovense</name>
    <dbReference type="NCBI Taxonomy" id="60175"/>
    <lineage>
        <taxon>Eukaryota</taxon>
        <taxon>Fungi</taxon>
        <taxon>Dikarya</taxon>
        <taxon>Ascomycota</taxon>
        <taxon>Pezizomycotina</taxon>
        <taxon>Eurotiomycetes</taxon>
        <taxon>Eurotiomycetidae</taxon>
        <taxon>Eurotiales</taxon>
        <taxon>Aspergillaceae</taxon>
        <taxon>Penicillium</taxon>
    </lineage>
</organism>
<sequence length="112" mass="13725">MLRLITRYVLLCFVFPWFRSGICAWQREFLWYQLSLVRLYWGLEVRTQDCTGVIYYVGIIYGWYWTWDYNGQGLVSIRLFFSFASYYTITESIDRTLWVNHYFPFCFSPSRP</sequence>
<reference evidence="1" key="1">
    <citation type="submission" date="2021-07" db="EMBL/GenBank/DDBJ databases">
        <authorList>
            <person name="Branca A.L. A."/>
        </authorList>
    </citation>
    <scope>NUCLEOTIDE SEQUENCE</scope>
</reference>
<proteinExistence type="predicted"/>
<dbReference type="AlphaFoldDB" id="A0A9W4IR09"/>
<evidence type="ECO:0000313" key="1">
    <source>
        <dbReference type="EMBL" id="CAG8330046.1"/>
    </source>
</evidence>
<dbReference type="Proteomes" id="UP001153461">
    <property type="component" value="Unassembled WGS sequence"/>
</dbReference>
<name>A0A9W4IR09_PENNA</name>